<evidence type="ECO:0000256" key="4">
    <source>
        <dbReference type="ARBA" id="ARBA00022475"/>
    </source>
</evidence>
<proteinExistence type="inferred from homology"/>
<feature type="transmembrane region" description="Helical" evidence="9">
    <location>
        <begin position="187"/>
        <end position="208"/>
    </location>
</feature>
<dbReference type="EMBL" id="BJNY01000010">
    <property type="protein sequence ID" value="GED06362.1"/>
    <property type="molecule type" value="Genomic_DNA"/>
</dbReference>
<evidence type="ECO:0000313" key="11">
    <source>
        <dbReference type="Proteomes" id="UP000316612"/>
    </source>
</evidence>
<evidence type="ECO:0000313" key="10">
    <source>
        <dbReference type="EMBL" id="GED06362.1"/>
    </source>
</evidence>
<evidence type="ECO:0000256" key="7">
    <source>
        <dbReference type="ARBA" id="ARBA00023136"/>
    </source>
</evidence>
<feature type="transmembrane region" description="Helical" evidence="9">
    <location>
        <begin position="326"/>
        <end position="347"/>
    </location>
</feature>
<keyword evidence="11" id="KW-1185">Reference proteome</keyword>
<evidence type="ECO:0000256" key="5">
    <source>
        <dbReference type="ARBA" id="ARBA00022692"/>
    </source>
</evidence>
<comment type="caution">
    <text evidence="10">The sequence shown here is derived from an EMBL/GenBank/DDBJ whole genome shotgun (WGS) entry which is preliminary data.</text>
</comment>
<dbReference type="AlphaFoldDB" id="A0A4Y4DM05"/>
<feature type="transmembrane region" description="Helical" evidence="9">
    <location>
        <begin position="290"/>
        <end position="319"/>
    </location>
</feature>
<dbReference type="GO" id="GO:0005886">
    <property type="term" value="C:plasma membrane"/>
    <property type="evidence" value="ECO:0007669"/>
    <property type="project" value="UniProtKB-SubCell"/>
</dbReference>
<keyword evidence="4" id="KW-1003">Cell membrane</keyword>
<comment type="similarity">
    <text evidence="2">Belongs to the autoinducer-2 exporter (AI-2E) (TC 2.A.86) family.</text>
</comment>
<evidence type="ECO:0000256" key="6">
    <source>
        <dbReference type="ARBA" id="ARBA00022989"/>
    </source>
</evidence>
<evidence type="ECO:0000256" key="2">
    <source>
        <dbReference type="ARBA" id="ARBA00009773"/>
    </source>
</evidence>
<keyword evidence="5 9" id="KW-0812">Transmembrane</keyword>
<keyword evidence="7 9" id="KW-0472">Membrane</keyword>
<comment type="subcellular location">
    <subcellularLocation>
        <location evidence="1">Cell membrane</location>
        <topology evidence="1">Multi-pass membrane protein</topology>
    </subcellularLocation>
</comment>
<dbReference type="GO" id="GO:0055085">
    <property type="term" value="P:transmembrane transport"/>
    <property type="evidence" value="ECO:0007669"/>
    <property type="project" value="TreeGrafter"/>
</dbReference>
<feature type="transmembrane region" description="Helical" evidence="9">
    <location>
        <begin position="103"/>
        <end position="126"/>
    </location>
</feature>
<accession>A0A4Y4DM05</accession>
<dbReference type="Pfam" id="PF01594">
    <property type="entry name" value="AI-2E_transport"/>
    <property type="match status" value="1"/>
</dbReference>
<feature type="compositionally biased region" description="Basic and acidic residues" evidence="8">
    <location>
        <begin position="409"/>
        <end position="420"/>
    </location>
</feature>
<evidence type="ECO:0000256" key="3">
    <source>
        <dbReference type="ARBA" id="ARBA00022448"/>
    </source>
</evidence>
<evidence type="ECO:0000256" key="1">
    <source>
        <dbReference type="ARBA" id="ARBA00004651"/>
    </source>
</evidence>
<dbReference type="OrthoDB" id="9784366at2"/>
<organism evidence="10 11">
    <name type="scientific">Glutamicibacter uratoxydans</name>
    <name type="common">Arthrobacter uratoxydans</name>
    <dbReference type="NCBI Taxonomy" id="43667"/>
    <lineage>
        <taxon>Bacteria</taxon>
        <taxon>Bacillati</taxon>
        <taxon>Actinomycetota</taxon>
        <taxon>Actinomycetes</taxon>
        <taxon>Micrococcales</taxon>
        <taxon>Micrococcaceae</taxon>
        <taxon>Glutamicibacter</taxon>
    </lineage>
</organism>
<feature type="compositionally biased region" description="Polar residues" evidence="8">
    <location>
        <begin position="12"/>
        <end position="24"/>
    </location>
</feature>
<dbReference type="Proteomes" id="UP000316612">
    <property type="component" value="Unassembled WGS sequence"/>
</dbReference>
<feature type="region of interest" description="Disordered" evidence="8">
    <location>
        <begin position="409"/>
        <end position="439"/>
    </location>
</feature>
<evidence type="ECO:0000256" key="8">
    <source>
        <dbReference type="SAM" id="MobiDB-lite"/>
    </source>
</evidence>
<feature type="transmembrane region" description="Helical" evidence="9">
    <location>
        <begin position="263"/>
        <end position="284"/>
    </location>
</feature>
<dbReference type="InterPro" id="IPR002549">
    <property type="entry name" value="AI-2E-like"/>
</dbReference>
<feature type="transmembrane region" description="Helical" evidence="9">
    <location>
        <begin position="45"/>
        <end position="66"/>
    </location>
</feature>
<dbReference type="PANTHER" id="PTHR21716">
    <property type="entry name" value="TRANSMEMBRANE PROTEIN"/>
    <property type="match status" value="1"/>
</dbReference>
<reference evidence="10 11" key="1">
    <citation type="submission" date="2019-06" db="EMBL/GenBank/DDBJ databases">
        <title>Whole genome shotgun sequence of Glutamicibacter uratoxydans NBRC 15515.</title>
        <authorList>
            <person name="Hosoyama A."/>
            <person name="Uohara A."/>
            <person name="Ohji S."/>
            <person name="Ichikawa N."/>
        </authorList>
    </citation>
    <scope>NUCLEOTIDE SEQUENCE [LARGE SCALE GENOMIC DNA]</scope>
    <source>
        <strain evidence="10 11">NBRC 15515</strain>
    </source>
</reference>
<protein>
    <submittedName>
        <fullName evidence="10">AI-2E family transporter</fullName>
    </submittedName>
</protein>
<sequence>MGLFRRDKPSKKTNSSEASAMQLGQSTATPEFTVNGLWTDLLGRLGIRSAQILIVGALVTFIIIGMLKLTTIVIPTLLAVIISCALWPLVLQLRKVFNALLSAWIVFLGSLLVLGGIGYGLVMSVIKEWPTLVDQAVQGFNQLNDIVQKLMVDFPITLDQQQIDKAVNAVTGFLTSAQFGSGALNTISAAGSLVTGLVLLLVILFFFLKDGDRIWAFAISWTPKHYREKWIQSGDRALHTFGGYIRGTSIVAMVDSIGITATLLILQVPLAIPLGIIVFLGSFIPMVGATVAGILATLVALVTNGPIIALIVLAAVIVVNQLEGNFLQPVVMANALSLHALVVLMALTAGTVLAGIIGAVLSVPLTAAAWAVIKVWTNREKVDPAVQAQQDIEAEVAFEEEQKAIDSLEDKEKAAKDLAADHASSQSAEPGGESKTEKE</sequence>
<dbReference type="PANTHER" id="PTHR21716:SF53">
    <property type="entry name" value="PERMEASE PERM-RELATED"/>
    <property type="match status" value="1"/>
</dbReference>
<name>A0A4Y4DM05_GLUUR</name>
<feature type="transmembrane region" description="Helical" evidence="9">
    <location>
        <begin position="353"/>
        <end position="373"/>
    </location>
</feature>
<evidence type="ECO:0000256" key="9">
    <source>
        <dbReference type="SAM" id="Phobius"/>
    </source>
</evidence>
<gene>
    <name evidence="10" type="ORF">AUR04nite_18940</name>
</gene>
<feature type="transmembrane region" description="Helical" evidence="9">
    <location>
        <begin position="72"/>
        <end position="91"/>
    </location>
</feature>
<keyword evidence="3" id="KW-0813">Transport</keyword>
<feature type="region of interest" description="Disordered" evidence="8">
    <location>
        <begin position="1"/>
        <end position="24"/>
    </location>
</feature>
<keyword evidence="6 9" id="KW-1133">Transmembrane helix</keyword>